<proteinExistence type="predicted"/>
<gene>
    <name evidence="2" type="ORF">CUJ83_06585</name>
</gene>
<keyword evidence="3" id="KW-1185">Reference proteome</keyword>
<accession>A0AAP2RDM0</accession>
<protein>
    <submittedName>
        <fullName evidence="2">Sugar phosphate isomerase/epimerase</fullName>
    </submittedName>
</protein>
<evidence type="ECO:0000313" key="3">
    <source>
        <dbReference type="Proteomes" id="UP001320159"/>
    </source>
</evidence>
<evidence type="ECO:0000313" key="2">
    <source>
        <dbReference type="EMBL" id="MCD1294665.1"/>
    </source>
</evidence>
<comment type="caution">
    <text evidence="2">The sequence shown here is derived from an EMBL/GenBank/DDBJ whole genome shotgun (WGS) entry which is preliminary data.</text>
</comment>
<name>A0AAP2RDM0_9EURY</name>
<dbReference type="Proteomes" id="UP001320159">
    <property type="component" value="Unassembled WGS sequence"/>
</dbReference>
<dbReference type="GO" id="GO:0016853">
    <property type="term" value="F:isomerase activity"/>
    <property type="evidence" value="ECO:0007669"/>
    <property type="project" value="UniProtKB-KW"/>
</dbReference>
<feature type="domain" description="Xylose isomerase-like TIM barrel" evidence="1">
    <location>
        <begin position="20"/>
        <end position="248"/>
    </location>
</feature>
<dbReference type="RefSeq" id="WP_230741497.1">
    <property type="nucleotide sequence ID" value="NZ_PGCK01000004.1"/>
</dbReference>
<organism evidence="2 3">
    <name type="scientific">Methanooceanicella nereidis</name>
    <dbReference type="NCBI Taxonomy" id="2052831"/>
    <lineage>
        <taxon>Archaea</taxon>
        <taxon>Methanobacteriati</taxon>
        <taxon>Methanobacteriota</taxon>
        <taxon>Stenosarchaea group</taxon>
        <taxon>Methanomicrobia</taxon>
        <taxon>Methanocellales</taxon>
        <taxon>Methanocellaceae</taxon>
        <taxon>Methanooceanicella</taxon>
    </lineage>
</organism>
<dbReference type="EMBL" id="PGCK01000004">
    <property type="protein sequence ID" value="MCD1294665.1"/>
    <property type="molecule type" value="Genomic_DNA"/>
</dbReference>
<keyword evidence="2" id="KW-0413">Isomerase</keyword>
<dbReference type="SUPFAM" id="SSF51658">
    <property type="entry name" value="Xylose isomerase-like"/>
    <property type="match status" value="1"/>
</dbReference>
<dbReference type="Pfam" id="PF01261">
    <property type="entry name" value="AP_endonuc_2"/>
    <property type="match status" value="1"/>
</dbReference>
<dbReference type="PANTHER" id="PTHR12110:SF21">
    <property type="entry name" value="XYLOSE ISOMERASE-LIKE TIM BARREL DOMAIN-CONTAINING PROTEIN"/>
    <property type="match status" value="1"/>
</dbReference>
<reference evidence="2 3" key="1">
    <citation type="submission" date="2017-11" db="EMBL/GenBank/DDBJ databases">
        <title>Isolation and Characterization of Family Methanocellaceae Species from Potential Methane Hydrate Area Offshore Southwestern Taiwan.</title>
        <authorList>
            <person name="Zhang W.-L."/>
            <person name="Chen W.-C."/>
            <person name="Lai M.-C."/>
            <person name="Chen S.-C."/>
        </authorList>
    </citation>
    <scope>NUCLEOTIDE SEQUENCE [LARGE SCALE GENOMIC DNA]</scope>
    <source>
        <strain evidence="2 3">CWC-04</strain>
    </source>
</reference>
<dbReference type="InterPro" id="IPR013022">
    <property type="entry name" value="Xyl_isomerase-like_TIM-brl"/>
</dbReference>
<dbReference type="InterPro" id="IPR050312">
    <property type="entry name" value="IolE/XylAMocC-like"/>
</dbReference>
<dbReference type="Gene3D" id="3.20.20.150">
    <property type="entry name" value="Divalent-metal-dependent TIM barrel enzymes"/>
    <property type="match status" value="1"/>
</dbReference>
<dbReference type="PANTHER" id="PTHR12110">
    <property type="entry name" value="HYDROXYPYRUVATE ISOMERASE"/>
    <property type="match status" value="1"/>
</dbReference>
<dbReference type="AlphaFoldDB" id="A0AAP2RDM0"/>
<evidence type="ECO:0000259" key="1">
    <source>
        <dbReference type="Pfam" id="PF01261"/>
    </source>
</evidence>
<dbReference type="InterPro" id="IPR036237">
    <property type="entry name" value="Xyl_isomerase-like_sf"/>
</dbReference>
<sequence>MYLGTLADPRGDVIQEIHYADNVKFDFVEISVEGPKYTLENLEPKVPEINRLKNELGLFFTCHTPWGWNIGNPYEKIRGATVGEVMKVIDFAESIEARLVTVHMHTRFGLYDKKEIIKNMAGSLSILCDRAEKSGIAITVENVDQGVDDMKALFELEPRAKFHLDIGHANLLCKDGSNIYAFIETFKDRLYHVHAHDNKGGHNVDGDLHLALGMGNIDWPKVVGSLKDAGYKETVTFEVFTRNRQYLETSRDIFKTLMGGWAEQD</sequence>